<reference evidence="3" key="1">
    <citation type="journal article" date="2023" name="Plant J.">
        <title>Genome sequences and population genomics provide insights into the demographic history, inbreeding, and mutation load of two 'living fossil' tree species of Dipteronia.</title>
        <authorList>
            <person name="Feng Y."/>
            <person name="Comes H.P."/>
            <person name="Chen J."/>
            <person name="Zhu S."/>
            <person name="Lu R."/>
            <person name="Zhang X."/>
            <person name="Li P."/>
            <person name="Qiu J."/>
            <person name="Olsen K.M."/>
            <person name="Qiu Y."/>
        </authorList>
    </citation>
    <scope>NUCLEOTIDE SEQUENCE</scope>
    <source>
        <strain evidence="3">NBL</strain>
    </source>
</reference>
<comment type="caution">
    <text evidence="3">The sequence shown here is derived from an EMBL/GenBank/DDBJ whole genome shotgun (WGS) entry which is preliminary data.</text>
</comment>
<dbReference type="AlphaFoldDB" id="A0AAD9ZWX6"/>
<dbReference type="InterPro" id="IPR050459">
    <property type="entry name" value="WD_repeat_RBAP46/RBAP48/MSI1"/>
</dbReference>
<evidence type="ECO:0000313" key="3">
    <source>
        <dbReference type="EMBL" id="KAK3193918.1"/>
    </source>
</evidence>
<name>A0AAD9ZWX6_9ROSI</name>
<keyword evidence="4" id="KW-1185">Reference proteome</keyword>
<gene>
    <name evidence="3" type="ORF">Dsin_025228</name>
</gene>
<protein>
    <submittedName>
        <fullName evidence="3">Uncharacterized protein</fullName>
    </submittedName>
</protein>
<dbReference type="InterPro" id="IPR015943">
    <property type="entry name" value="WD40/YVTN_repeat-like_dom_sf"/>
</dbReference>
<dbReference type="EMBL" id="JANJYJ010000008">
    <property type="protein sequence ID" value="KAK3193918.1"/>
    <property type="molecule type" value="Genomic_DNA"/>
</dbReference>
<accession>A0AAD9ZWX6</accession>
<keyword evidence="1" id="KW-0853">WD repeat</keyword>
<proteinExistence type="predicted"/>
<dbReference type="PANTHER" id="PTHR22850">
    <property type="entry name" value="WD40 REPEAT FAMILY"/>
    <property type="match status" value="1"/>
</dbReference>
<evidence type="ECO:0000256" key="1">
    <source>
        <dbReference type="ARBA" id="ARBA00022574"/>
    </source>
</evidence>
<dbReference type="Proteomes" id="UP001281410">
    <property type="component" value="Unassembled WGS sequence"/>
</dbReference>
<evidence type="ECO:0000256" key="2">
    <source>
        <dbReference type="ARBA" id="ARBA00022737"/>
    </source>
</evidence>
<dbReference type="Gene3D" id="2.130.10.10">
    <property type="entry name" value="YVTN repeat-like/Quinoprotein amine dehydrogenase"/>
    <property type="match status" value="1"/>
</dbReference>
<evidence type="ECO:0000313" key="4">
    <source>
        <dbReference type="Proteomes" id="UP001281410"/>
    </source>
</evidence>
<keyword evidence="2" id="KW-0677">Repeat</keyword>
<sequence>MPCKIGDEQLELDAENGPPELLFSHAGHKAKISDFSWNKNEQWMISNVVDDNTIQAMDYGHGLWSWSTVTDRRGLSAPVVVGWRESLVVVRRKWVPVVVVAARICLISCCRKWCRCRL</sequence>
<organism evidence="3 4">
    <name type="scientific">Dipteronia sinensis</name>
    <dbReference type="NCBI Taxonomy" id="43782"/>
    <lineage>
        <taxon>Eukaryota</taxon>
        <taxon>Viridiplantae</taxon>
        <taxon>Streptophyta</taxon>
        <taxon>Embryophyta</taxon>
        <taxon>Tracheophyta</taxon>
        <taxon>Spermatophyta</taxon>
        <taxon>Magnoliopsida</taxon>
        <taxon>eudicotyledons</taxon>
        <taxon>Gunneridae</taxon>
        <taxon>Pentapetalae</taxon>
        <taxon>rosids</taxon>
        <taxon>malvids</taxon>
        <taxon>Sapindales</taxon>
        <taxon>Sapindaceae</taxon>
        <taxon>Hippocastanoideae</taxon>
        <taxon>Acereae</taxon>
        <taxon>Dipteronia</taxon>
    </lineage>
</organism>